<name>Q47J30_DECAR</name>
<dbReference type="CDD" id="cd09141">
    <property type="entry name" value="PLDc_vPLD1_2_yPLD_like_2"/>
    <property type="match status" value="1"/>
</dbReference>
<evidence type="ECO:0000256" key="4">
    <source>
        <dbReference type="ARBA" id="ARBA00023098"/>
    </source>
</evidence>
<protein>
    <submittedName>
        <fullName evidence="7">Phospholipase D/Transphosphatidylase</fullName>
    </submittedName>
</protein>
<feature type="domain" description="PLD phosphodiesterase" evidence="6">
    <location>
        <begin position="157"/>
        <end position="184"/>
    </location>
</feature>
<dbReference type="GO" id="GO:0009395">
    <property type="term" value="P:phospholipid catabolic process"/>
    <property type="evidence" value="ECO:0007669"/>
    <property type="project" value="TreeGrafter"/>
</dbReference>
<dbReference type="CDD" id="cd09104">
    <property type="entry name" value="PLDc_vPLD1_2_like_1"/>
    <property type="match status" value="1"/>
</dbReference>
<dbReference type="PANTHER" id="PTHR18896">
    <property type="entry name" value="PHOSPHOLIPASE D"/>
    <property type="match status" value="1"/>
</dbReference>
<dbReference type="InterPro" id="IPR015679">
    <property type="entry name" value="PLipase_D_fam"/>
</dbReference>
<evidence type="ECO:0000256" key="1">
    <source>
        <dbReference type="ARBA" id="ARBA00000798"/>
    </source>
</evidence>
<evidence type="ECO:0000259" key="6">
    <source>
        <dbReference type="PROSITE" id="PS50035"/>
    </source>
</evidence>
<keyword evidence="4" id="KW-0443">Lipid metabolism</keyword>
<dbReference type="InterPro" id="IPR001736">
    <property type="entry name" value="PLipase_D/transphosphatidylase"/>
</dbReference>
<dbReference type="SMART" id="SM00155">
    <property type="entry name" value="PLDc"/>
    <property type="match status" value="2"/>
</dbReference>
<dbReference type="KEGG" id="dar:Daro_0392"/>
<dbReference type="AlphaFoldDB" id="Q47J30"/>
<dbReference type="EMBL" id="CP000089">
    <property type="protein sequence ID" value="AAZ45151.1"/>
    <property type="molecule type" value="Genomic_DNA"/>
</dbReference>
<dbReference type="Pfam" id="PF13091">
    <property type="entry name" value="PLDc_2"/>
    <property type="match status" value="1"/>
</dbReference>
<evidence type="ECO:0000256" key="5">
    <source>
        <dbReference type="SAM" id="MobiDB-lite"/>
    </source>
</evidence>
<dbReference type="Gene3D" id="3.30.870.10">
    <property type="entry name" value="Endonuclease Chain A"/>
    <property type="match status" value="2"/>
</dbReference>
<evidence type="ECO:0000256" key="2">
    <source>
        <dbReference type="ARBA" id="ARBA00022737"/>
    </source>
</evidence>
<keyword evidence="3" id="KW-0378">Hydrolase</keyword>
<keyword evidence="2" id="KW-0677">Repeat</keyword>
<reference evidence="7" key="1">
    <citation type="submission" date="2005-08" db="EMBL/GenBank/DDBJ databases">
        <title>Complete sequence of Dechloromonas aromatica RCB.</title>
        <authorList>
            <person name="Salinero K.K."/>
            <person name="Copeland A."/>
            <person name="Lucas S."/>
            <person name="Lapidus A."/>
            <person name="Barry K."/>
            <person name="Detter J.C."/>
            <person name="Glavina T."/>
            <person name="Hammon N."/>
            <person name="Israni S."/>
            <person name="Pitluck S."/>
            <person name="Di Bartolo G."/>
            <person name="Trong S."/>
            <person name="Schmutz J."/>
            <person name="Larimer F."/>
            <person name="Land M."/>
            <person name="Ivanova N."/>
            <person name="Richardson P."/>
        </authorList>
    </citation>
    <scope>NUCLEOTIDE SEQUENCE</scope>
    <source>
        <strain evidence="7">RCB</strain>
    </source>
</reference>
<feature type="region of interest" description="Disordered" evidence="5">
    <location>
        <begin position="761"/>
        <end position="780"/>
    </location>
</feature>
<accession>Q47J30</accession>
<dbReference type="STRING" id="159087.Daro_0392"/>
<evidence type="ECO:0000313" key="7">
    <source>
        <dbReference type="EMBL" id="AAZ45151.1"/>
    </source>
</evidence>
<dbReference type="PANTHER" id="PTHR18896:SF76">
    <property type="entry name" value="PHOSPHOLIPASE"/>
    <property type="match status" value="1"/>
</dbReference>
<dbReference type="HOGENOM" id="CLU_000690_2_1_4"/>
<dbReference type="PROSITE" id="PS50035">
    <property type="entry name" value="PLD"/>
    <property type="match status" value="2"/>
</dbReference>
<feature type="domain" description="PLD phosphodiesterase" evidence="6">
    <location>
        <begin position="531"/>
        <end position="558"/>
    </location>
</feature>
<proteinExistence type="predicted"/>
<evidence type="ECO:0000256" key="3">
    <source>
        <dbReference type="ARBA" id="ARBA00022801"/>
    </source>
</evidence>
<dbReference type="SUPFAM" id="SSF56024">
    <property type="entry name" value="Phospholipase D/nuclease"/>
    <property type="match status" value="2"/>
</dbReference>
<dbReference type="GO" id="GO:0004630">
    <property type="term" value="F:phospholipase D activity"/>
    <property type="evidence" value="ECO:0007669"/>
    <property type="project" value="UniProtKB-EC"/>
</dbReference>
<sequence length="780" mass="85936">MNTRSSPAVERSMQQVISKDQKAHDSYGTTNIDLHYGQEFSSPVGGNTVTPLVSGKAYFASLIEALRGASSEVLIAGWQINWDAQIGPDGLRLVDIILEIAKKSGGPKIYLMPWDNPSQVETYAKSTENVLRALEDRLGKGKVFVYRSPKRSDEDEMFFSHHQKLVAIDRKTAFIGGIDLAYGRYDDETYCLKADADGRDGMNRYNSCIPATGTVVGKIIDHDLLLGGWYSLAGNRKKVLDDIITGHALQPVKTGSRVSLDPATQPRMPWQDLQQRIDGPAAANVAASFILRWNIGAGSALVPTLDPPVIATKPIPGDSGCSVQVLRSASANLRNAEAGKVAEKDAEAAFPNQKGKPEGAEDDIRQALLTLINESRHYIYIENQFFTTAFGAPSPARDAAFSGPANEVNEGVKWGVRATRTMPGDADGPIRNAVCQALADRIRKAIITKGHPPFHVYIVLPVHPEGFLNAGPTMTQIHWTMQSLVFGRQSLLERVKAALKEVKRDPEEWPQYLTLLNLRNWAQLGDRYVTEQIYVHTKLIIVDDCFVLHGSANINDRSLLGRRDSEIAVLVHDSQEEYTDLDGTGRQVLTLKHARATRKAIWRKIFGLEQKICLPTGGAHPANELAGMIDRPADPKTVKAIQSVAQANTDAYEAVFDWVPRNVSIFDESEASSIWSRWEYPNGQNPLRPKERGSLNGLMPFQEVFWKATQFKANAVAQLNSIKGFITALPIRWTERENNNLGYHIALVAINDVPLPRYPGASGEKPTVLTGMPPSGGREV</sequence>
<gene>
    <name evidence="7" type="ordered locus">Daro_0392</name>
</gene>
<dbReference type="eggNOG" id="COG1502">
    <property type="taxonomic scope" value="Bacteria"/>
</dbReference>
<dbReference type="SMR" id="Q47J30"/>
<comment type="catalytic activity">
    <reaction evidence="1">
        <text>a 1,2-diacyl-sn-glycero-3-phosphocholine + H2O = a 1,2-diacyl-sn-glycero-3-phosphate + choline + H(+)</text>
        <dbReference type="Rhea" id="RHEA:14445"/>
        <dbReference type="ChEBI" id="CHEBI:15354"/>
        <dbReference type="ChEBI" id="CHEBI:15377"/>
        <dbReference type="ChEBI" id="CHEBI:15378"/>
        <dbReference type="ChEBI" id="CHEBI:57643"/>
        <dbReference type="ChEBI" id="CHEBI:58608"/>
        <dbReference type="EC" id="3.1.4.4"/>
    </reaction>
</comment>
<dbReference type="OrthoDB" id="8828485at2"/>
<dbReference type="InterPro" id="IPR025202">
    <property type="entry name" value="PLD-like_dom"/>
</dbReference>
<organism evidence="7">
    <name type="scientific">Dechloromonas aromatica (strain RCB)</name>
    <dbReference type="NCBI Taxonomy" id="159087"/>
    <lineage>
        <taxon>Bacteria</taxon>
        <taxon>Pseudomonadati</taxon>
        <taxon>Pseudomonadota</taxon>
        <taxon>Betaproteobacteria</taxon>
        <taxon>Rhodocyclales</taxon>
        <taxon>Azonexaceae</taxon>
        <taxon>Dechloromonas</taxon>
    </lineage>
</organism>